<keyword evidence="2" id="KW-0548">Nucleotidyltransferase</keyword>
<dbReference type="RefSeq" id="WP_167920973.1">
    <property type="nucleotide sequence ID" value="NZ_JAATIT010000002.1"/>
</dbReference>
<dbReference type="AlphaFoldDB" id="A0A7X5XQK3"/>
<dbReference type="PANTHER" id="PTHR30231">
    <property type="entry name" value="DNA POLYMERASE III SUBUNIT EPSILON"/>
    <property type="match status" value="1"/>
</dbReference>
<accession>A0A7X5XQK3</accession>
<dbReference type="GO" id="GO:0005829">
    <property type="term" value="C:cytosol"/>
    <property type="evidence" value="ECO:0007669"/>
    <property type="project" value="TreeGrafter"/>
</dbReference>
<name>A0A7X5XQK3_9SPHN</name>
<dbReference type="Proteomes" id="UP000535078">
    <property type="component" value="Unassembled WGS sequence"/>
</dbReference>
<dbReference type="PANTHER" id="PTHR30231:SF37">
    <property type="entry name" value="EXODEOXYRIBONUCLEASE 10"/>
    <property type="match status" value="1"/>
</dbReference>
<dbReference type="CDD" id="cd06127">
    <property type="entry name" value="DEDDh"/>
    <property type="match status" value="1"/>
</dbReference>
<evidence type="ECO:0000313" key="3">
    <source>
        <dbReference type="Proteomes" id="UP000535078"/>
    </source>
</evidence>
<dbReference type="InterPro" id="IPR036397">
    <property type="entry name" value="RNaseH_sf"/>
</dbReference>
<gene>
    <name evidence="2" type="ORF">GGR90_001662</name>
</gene>
<dbReference type="SMART" id="SM00479">
    <property type="entry name" value="EXOIII"/>
    <property type="match status" value="1"/>
</dbReference>
<dbReference type="GO" id="GO:0003676">
    <property type="term" value="F:nucleic acid binding"/>
    <property type="evidence" value="ECO:0007669"/>
    <property type="project" value="InterPro"/>
</dbReference>
<comment type="caution">
    <text evidence="2">The sequence shown here is derived from an EMBL/GenBank/DDBJ whole genome shotgun (WGS) entry which is preliminary data.</text>
</comment>
<feature type="domain" description="Exonuclease" evidence="1">
    <location>
        <begin position="44"/>
        <end position="209"/>
    </location>
</feature>
<dbReference type="EMBL" id="JAATIT010000002">
    <property type="protein sequence ID" value="NJB89487.1"/>
    <property type="molecule type" value="Genomic_DNA"/>
</dbReference>
<dbReference type="GO" id="GO:0003887">
    <property type="term" value="F:DNA-directed DNA polymerase activity"/>
    <property type="evidence" value="ECO:0007669"/>
    <property type="project" value="UniProtKB-EC"/>
</dbReference>
<organism evidence="2 3">
    <name type="scientific">Sphingopyxis italica</name>
    <dbReference type="NCBI Taxonomy" id="1129133"/>
    <lineage>
        <taxon>Bacteria</taxon>
        <taxon>Pseudomonadati</taxon>
        <taxon>Pseudomonadota</taxon>
        <taxon>Alphaproteobacteria</taxon>
        <taxon>Sphingomonadales</taxon>
        <taxon>Sphingomonadaceae</taxon>
        <taxon>Sphingopyxis</taxon>
    </lineage>
</organism>
<dbReference type="SUPFAM" id="SSF53098">
    <property type="entry name" value="Ribonuclease H-like"/>
    <property type="match status" value="1"/>
</dbReference>
<reference evidence="2 3" key="1">
    <citation type="submission" date="2020-03" db="EMBL/GenBank/DDBJ databases">
        <title>Genomic Encyclopedia of Type Strains, Phase IV (KMG-IV): sequencing the most valuable type-strain genomes for metagenomic binning, comparative biology and taxonomic classification.</title>
        <authorList>
            <person name="Goeker M."/>
        </authorList>
    </citation>
    <scope>NUCLEOTIDE SEQUENCE [LARGE SCALE GENOMIC DNA]</scope>
    <source>
        <strain evidence="2 3">DSM 25229</strain>
    </source>
</reference>
<dbReference type="NCBIfam" id="NF006615">
    <property type="entry name" value="PRK09182.1"/>
    <property type="match status" value="1"/>
</dbReference>
<dbReference type="InterPro" id="IPR012337">
    <property type="entry name" value="RNaseH-like_sf"/>
</dbReference>
<evidence type="ECO:0000313" key="2">
    <source>
        <dbReference type="EMBL" id="NJB89487.1"/>
    </source>
</evidence>
<dbReference type="EC" id="2.7.7.7" evidence="2"/>
<dbReference type="InterPro" id="IPR013520">
    <property type="entry name" value="Ribonucl_H"/>
</dbReference>
<protein>
    <submittedName>
        <fullName evidence="2">DNA polymerase-3 subunit epsilon</fullName>
        <ecNumber evidence="2">2.7.7.7</ecNumber>
    </submittedName>
</protein>
<dbReference type="Pfam" id="PF00929">
    <property type="entry name" value="RNase_T"/>
    <property type="match status" value="1"/>
</dbReference>
<sequence>MSVAEEGEHLAQRLSRIPGFRVLRELQLTGLVDQLAHRSDDLRTVAIVDTETTGLDPNCDKVVEIAIQRLSVDLFGRIVEVERPRSWREDPARPMPPRLTLLTGLTDEDLAGCAFDDDAITILLGEVDIIVAHNAAFDRPFIDLRFPILRNKAWGCSLSQLDWLILGFDGRALGHLLLQAGWYFQGHRAEQDVQALSTLLGCAARDGRTIMSHLLERCDRPNFLVAAVGAPFDAKDLLKVRGYRWNAERRHWWREIDEDDIQGEKIWLDQVVYKSSNGQPTLTKITASERFSRFVNGS</sequence>
<dbReference type="GO" id="GO:0008408">
    <property type="term" value="F:3'-5' exonuclease activity"/>
    <property type="evidence" value="ECO:0007669"/>
    <property type="project" value="TreeGrafter"/>
</dbReference>
<dbReference type="GO" id="GO:0045004">
    <property type="term" value="P:DNA replication proofreading"/>
    <property type="evidence" value="ECO:0007669"/>
    <property type="project" value="TreeGrafter"/>
</dbReference>
<evidence type="ECO:0000259" key="1">
    <source>
        <dbReference type="SMART" id="SM00479"/>
    </source>
</evidence>
<keyword evidence="2" id="KW-0808">Transferase</keyword>
<dbReference type="Gene3D" id="3.30.420.10">
    <property type="entry name" value="Ribonuclease H-like superfamily/Ribonuclease H"/>
    <property type="match status" value="1"/>
</dbReference>
<proteinExistence type="predicted"/>
<keyword evidence="3" id="KW-1185">Reference proteome</keyword>